<evidence type="ECO:0000313" key="2">
    <source>
        <dbReference type="Proteomes" id="UP000003936"/>
    </source>
</evidence>
<gene>
    <name evidence="1" type="ORF">A359_05720</name>
</gene>
<dbReference type="HOGENOM" id="CLU_3029854_0_0_6"/>
<dbReference type="KEGG" id="sect:A359_05720"/>
<protein>
    <submittedName>
        <fullName evidence="1">Uncharacterized protein</fullName>
    </submittedName>
</protein>
<organism evidence="1 2">
    <name type="scientific">secondary endosymbiont of Ctenarytaina eucalypti</name>
    <dbReference type="NCBI Taxonomy" id="1199245"/>
    <lineage>
        <taxon>Bacteria</taxon>
        <taxon>Pseudomonadati</taxon>
        <taxon>Pseudomonadota</taxon>
        <taxon>Gammaproteobacteria</taxon>
        <taxon>Enterobacterales</taxon>
        <taxon>Enterobacteriaceae</taxon>
        <taxon>aphid secondary symbionts</taxon>
    </lineage>
</organism>
<evidence type="ECO:0000313" key="1">
    <source>
        <dbReference type="EMBL" id="AFP84964.1"/>
    </source>
</evidence>
<dbReference type="AlphaFoldDB" id="J3Z3Z0"/>
<keyword evidence="2" id="KW-1185">Reference proteome</keyword>
<accession>J3Z3Z0</accession>
<sequence>MFFSDFSHSVRRYFVLYLEGAARCKMVGIGDIDTYYRESIPERVRCCFFKGGGFT</sequence>
<dbReference type="EMBL" id="CP003546">
    <property type="protein sequence ID" value="AFP84964.1"/>
    <property type="molecule type" value="Genomic_DNA"/>
</dbReference>
<name>J3Z3Z0_9ENTR</name>
<dbReference type="Proteomes" id="UP000003936">
    <property type="component" value="Chromosome"/>
</dbReference>
<proteinExistence type="predicted"/>
<reference evidence="1 2" key="1">
    <citation type="journal article" date="2012" name="Mol. Biol. Evol.">
        <title>Genome reduction and co-evolution between the primary and secondary bacterial symbionts of psyllids.</title>
        <authorList>
            <person name="Sloan D.B."/>
            <person name="Moran N.A."/>
        </authorList>
    </citation>
    <scope>NUCLEOTIDE SEQUENCE [LARGE SCALE GENOMIC DNA]</scope>
    <source>
        <strain evidence="1">Ceuc_S</strain>
    </source>
</reference>